<dbReference type="Proteomes" id="UP001594351">
    <property type="component" value="Unassembled WGS sequence"/>
</dbReference>
<organism evidence="4 5">
    <name type="scientific">candidate division CSSED10-310 bacterium</name>
    <dbReference type="NCBI Taxonomy" id="2855610"/>
    <lineage>
        <taxon>Bacteria</taxon>
        <taxon>Bacteria division CSSED10-310</taxon>
    </lineage>
</organism>
<dbReference type="InterPro" id="IPR036034">
    <property type="entry name" value="PDZ_sf"/>
</dbReference>
<dbReference type="Pfam" id="PF17820">
    <property type="entry name" value="PDZ_6"/>
    <property type="match status" value="1"/>
</dbReference>
<dbReference type="GO" id="GO:0008233">
    <property type="term" value="F:peptidase activity"/>
    <property type="evidence" value="ECO:0007669"/>
    <property type="project" value="UniProtKB-KW"/>
</dbReference>
<dbReference type="InterPro" id="IPR009003">
    <property type="entry name" value="Peptidase_S1_PA"/>
</dbReference>
<evidence type="ECO:0000259" key="3">
    <source>
        <dbReference type="Pfam" id="PF17820"/>
    </source>
</evidence>
<evidence type="ECO:0000313" key="5">
    <source>
        <dbReference type="Proteomes" id="UP001594351"/>
    </source>
</evidence>
<dbReference type="InterPro" id="IPR001940">
    <property type="entry name" value="Peptidase_S1C"/>
</dbReference>
<evidence type="ECO:0000256" key="2">
    <source>
        <dbReference type="ARBA" id="ARBA00022801"/>
    </source>
</evidence>
<reference evidence="4 5" key="1">
    <citation type="submission" date="2024-09" db="EMBL/GenBank/DDBJ databases">
        <title>Laminarin stimulates single cell rates of sulfate reduction while oxygen inhibits transcriptomic activity in coastal marine sediment.</title>
        <authorList>
            <person name="Lindsay M."/>
            <person name="Orcutt B."/>
            <person name="Emerson D."/>
            <person name="Stepanauskas R."/>
            <person name="D'Angelo T."/>
        </authorList>
    </citation>
    <scope>NUCLEOTIDE SEQUENCE [LARGE SCALE GENOMIC DNA]</scope>
    <source>
        <strain evidence="4">SAG AM-311-K15</strain>
    </source>
</reference>
<dbReference type="PRINTS" id="PR00834">
    <property type="entry name" value="PROTEASES2C"/>
</dbReference>
<keyword evidence="1 4" id="KW-0645">Protease</keyword>
<keyword evidence="5" id="KW-1185">Reference proteome</keyword>
<comment type="caution">
    <text evidence="4">The sequence shown here is derived from an EMBL/GenBank/DDBJ whole genome shotgun (WGS) entry which is preliminary data.</text>
</comment>
<dbReference type="PANTHER" id="PTHR43343">
    <property type="entry name" value="PEPTIDASE S12"/>
    <property type="match status" value="1"/>
</dbReference>
<dbReference type="SUPFAM" id="SSF50156">
    <property type="entry name" value="PDZ domain-like"/>
    <property type="match status" value="1"/>
</dbReference>
<sequence>MNDWATDAGSSRDLDWLHGETVSLEEPVTQKRCQVEQAERAEVELLDAYSRAVITVVEAVGPAVVSISIGHESRRRSGDATGSGSGFVFAPDGYILTNSHVVSKARQIEVIFTDGRKMPAAVVGEDQATDLAVIRVNADGLPYATMGDSAILRVGQLVIAVGNPFGFQSTVSTGVVSALGRSLRSQQGRMIENIIQHTAPLNPGNSGGPLVDYRGRVIGINTAIIVMAQGICFAIPADTAKWVVSQLFRHGRVRRGYLGIVGFQRVLDRRLVRYLNLEEDHAIELVTVDPKGPSQPAGLRAGDLLVALNEKTVTSIDDVFRFLAEWAIGEPVTLLVIRGKEPVALVVTPVEAQ</sequence>
<accession>A0ABV6YWE6</accession>
<protein>
    <submittedName>
        <fullName evidence="4">S1C family serine protease</fullName>
        <ecNumber evidence="4">3.4.21.-</ecNumber>
    </submittedName>
</protein>
<dbReference type="PANTHER" id="PTHR43343:SF3">
    <property type="entry name" value="PROTEASE DO-LIKE 8, CHLOROPLASTIC"/>
    <property type="match status" value="1"/>
</dbReference>
<evidence type="ECO:0000256" key="1">
    <source>
        <dbReference type="ARBA" id="ARBA00022670"/>
    </source>
</evidence>
<evidence type="ECO:0000313" key="4">
    <source>
        <dbReference type="EMBL" id="MFC1850525.1"/>
    </source>
</evidence>
<dbReference type="InterPro" id="IPR051201">
    <property type="entry name" value="Chloro_Bact_Ser_Proteases"/>
</dbReference>
<dbReference type="Pfam" id="PF13365">
    <property type="entry name" value="Trypsin_2"/>
    <property type="match status" value="1"/>
</dbReference>
<feature type="domain" description="PDZ" evidence="3">
    <location>
        <begin position="287"/>
        <end position="338"/>
    </location>
</feature>
<dbReference type="EC" id="3.4.21.-" evidence="4"/>
<name>A0ABV6YWE6_UNCC1</name>
<keyword evidence="2 4" id="KW-0378">Hydrolase</keyword>
<dbReference type="InterPro" id="IPR041489">
    <property type="entry name" value="PDZ_6"/>
</dbReference>
<gene>
    <name evidence="4" type="ORF">ACFL27_10070</name>
</gene>
<dbReference type="GO" id="GO:0006508">
    <property type="term" value="P:proteolysis"/>
    <property type="evidence" value="ECO:0007669"/>
    <property type="project" value="UniProtKB-KW"/>
</dbReference>
<dbReference type="SUPFAM" id="SSF50494">
    <property type="entry name" value="Trypsin-like serine proteases"/>
    <property type="match status" value="1"/>
</dbReference>
<proteinExistence type="predicted"/>
<dbReference type="Gene3D" id="2.40.10.120">
    <property type="match status" value="1"/>
</dbReference>
<dbReference type="EMBL" id="JBHPBY010000105">
    <property type="protein sequence ID" value="MFC1850525.1"/>
    <property type="molecule type" value="Genomic_DNA"/>
</dbReference>
<dbReference type="Gene3D" id="2.30.42.10">
    <property type="match status" value="1"/>
</dbReference>